<dbReference type="AlphaFoldDB" id="A0A2J5HFK7"/>
<dbReference type="Proteomes" id="UP000235023">
    <property type="component" value="Unassembled WGS sequence"/>
</dbReference>
<proteinExistence type="predicted"/>
<dbReference type="EMBL" id="KZ559642">
    <property type="protein sequence ID" value="PLN75616.1"/>
    <property type="molecule type" value="Genomic_DNA"/>
</dbReference>
<keyword evidence="2" id="KW-0812">Transmembrane</keyword>
<feature type="transmembrane region" description="Helical" evidence="2">
    <location>
        <begin position="48"/>
        <end position="70"/>
    </location>
</feature>
<reference evidence="4" key="1">
    <citation type="submission" date="2017-12" db="EMBL/GenBank/DDBJ databases">
        <authorList>
            <consortium name="DOE Joint Genome Institute"/>
            <person name="Mondo S.J."/>
            <person name="Kjaerbolling I."/>
            <person name="Vesth T.C."/>
            <person name="Frisvad J.C."/>
            <person name="Nybo J.L."/>
            <person name="Theobald S."/>
            <person name="Kuo A."/>
            <person name="Bowyer P."/>
            <person name="Matsuda Y."/>
            <person name="Lyhne E.K."/>
            <person name="Kogle M.E."/>
            <person name="Clum A."/>
            <person name="Lipzen A."/>
            <person name="Salamov A."/>
            <person name="Ngan C.Y."/>
            <person name="Daum C."/>
            <person name="Chiniquy J."/>
            <person name="Barry K."/>
            <person name="LaButti K."/>
            <person name="Haridas S."/>
            <person name="Simmons B.A."/>
            <person name="Magnuson J.K."/>
            <person name="Mortensen U.H."/>
            <person name="Larsen T.O."/>
            <person name="Grigoriev I.V."/>
            <person name="Baker S.E."/>
            <person name="Andersen M.R."/>
            <person name="Nordberg H.P."/>
            <person name="Cantor M.N."/>
            <person name="Hua S.X."/>
        </authorList>
    </citation>
    <scope>NUCLEOTIDE SEQUENCE [LARGE SCALE GENOMIC DNA]</scope>
    <source>
        <strain evidence="4">IBT 19404</strain>
    </source>
</reference>
<evidence type="ECO:0000313" key="3">
    <source>
        <dbReference type="EMBL" id="PLN75616.1"/>
    </source>
</evidence>
<evidence type="ECO:0000256" key="1">
    <source>
        <dbReference type="SAM" id="MobiDB-lite"/>
    </source>
</evidence>
<keyword evidence="2" id="KW-0472">Membrane</keyword>
<feature type="transmembrane region" description="Helical" evidence="2">
    <location>
        <begin position="91"/>
        <end position="109"/>
    </location>
</feature>
<evidence type="ECO:0000256" key="2">
    <source>
        <dbReference type="SAM" id="Phobius"/>
    </source>
</evidence>
<accession>A0A2J5HFK7</accession>
<feature type="compositionally biased region" description="Low complexity" evidence="1">
    <location>
        <begin position="7"/>
        <end position="18"/>
    </location>
</feature>
<gene>
    <name evidence="3" type="ORF">BDW42DRAFT_33876</name>
</gene>
<organism evidence="3 4">
    <name type="scientific">Aspergillus taichungensis</name>
    <dbReference type="NCBI Taxonomy" id="482145"/>
    <lineage>
        <taxon>Eukaryota</taxon>
        <taxon>Fungi</taxon>
        <taxon>Dikarya</taxon>
        <taxon>Ascomycota</taxon>
        <taxon>Pezizomycotina</taxon>
        <taxon>Eurotiomycetes</taxon>
        <taxon>Eurotiomycetidae</taxon>
        <taxon>Eurotiales</taxon>
        <taxon>Aspergillaceae</taxon>
        <taxon>Aspergillus</taxon>
        <taxon>Aspergillus subgen. Circumdati</taxon>
    </lineage>
</organism>
<evidence type="ECO:0000313" key="4">
    <source>
        <dbReference type="Proteomes" id="UP000235023"/>
    </source>
</evidence>
<keyword evidence="4" id="KW-1185">Reference proteome</keyword>
<name>A0A2J5HFK7_9EURO</name>
<sequence length="110" mass="12770">MQLAFYTTSTNSSTRPSTKLPDIRARPDRALPPFLRTPMTRVSCSPVLWIPILFRYILSTISHLSTFQTFQHLDILSTLRVLLINCLRTRLCPVLLICLPIFSFFFFSLY</sequence>
<protein>
    <submittedName>
        <fullName evidence="3">Uncharacterized protein</fullName>
    </submittedName>
</protein>
<keyword evidence="2" id="KW-1133">Transmembrane helix</keyword>
<feature type="region of interest" description="Disordered" evidence="1">
    <location>
        <begin position="1"/>
        <end position="25"/>
    </location>
</feature>